<dbReference type="InterPro" id="IPR021223">
    <property type="entry name" value="AbiGi"/>
</dbReference>
<proteinExistence type="predicted"/>
<dbReference type="Pfam" id="PF10899">
    <property type="entry name" value="AbiGi"/>
    <property type="match status" value="1"/>
</dbReference>
<protein>
    <submittedName>
        <fullName evidence="1">Uncharacterized protein</fullName>
    </submittedName>
</protein>
<dbReference type="AlphaFoldDB" id="Q479W1"/>
<gene>
    <name evidence="1" type="ordered locus">Daro_3641</name>
</gene>
<evidence type="ECO:0000313" key="1">
    <source>
        <dbReference type="EMBL" id="AAZ48370.1"/>
    </source>
</evidence>
<organism evidence="1">
    <name type="scientific">Dechloromonas aromatica (strain RCB)</name>
    <dbReference type="NCBI Taxonomy" id="159087"/>
    <lineage>
        <taxon>Bacteria</taxon>
        <taxon>Pseudomonadati</taxon>
        <taxon>Pseudomonadota</taxon>
        <taxon>Betaproteobacteria</taxon>
        <taxon>Rhodocyclales</taxon>
        <taxon>Azonexaceae</taxon>
        <taxon>Dechloromonas</taxon>
    </lineage>
</organism>
<name>Q479W1_DECAR</name>
<reference evidence="1" key="1">
    <citation type="submission" date="2005-08" db="EMBL/GenBank/DDBJ databases">
        <title>Complete sequence of Dechloromonas aromatica RCB.</title>
        <authorList>
            <person name="Salinero K.K."/>
            <person name="Copeland A."/>
            <person name="Lucas S."/>
            <person name="Lapidus A."/>
            <person name="Barry K."/>
            <person name="Detter J.C."/>
            <person name="Glavina T."/>
            <person name="Hammon N."/>
            <person name="Israni S."/>
            <person name="Pitluck S."/>
            <person name="Di Bartolo G."/>
            <person name="Trong S."/>
            <person name="Schmutz J."/>
            <person name="Larimer F."/>
            <person name="Land M."/>
            <person name="Ivanova N."/>
            <person name="Richardson P."/>
        </authorList>
    </citation>
    <scope>NUCLEOTIDE SEQUENCE</scope>
    <source>
        <strain evidence="1">RCB</strain>
    </source>
</reference>
<accession>Q479W1</accession>
<sequence length="248" mass="28852">MYFHMIADRKYINSSLIHWTGRAKDQDAACSILENICREQILRLTYCPTYVQGNFRPRVAMACFTDIPIEHSHEHCAKFGQFGLAFDKKKMIEYGANPVLYTTGRHLDRVRKLSCLLERMKDLEKDREWRSEVEPYNFAEDETFALLEVLGLLQEYSYKNDDGTDYVTYLQREWRLTFEVLPFAGGTTEHTPGSSCFYIRDETTYSVFKFDKSDVEYIIAPAAYKDRASDAASILGCNLRIYEVEVNV</sequence>
<dbReference type="HOGENOM" id="CLU_1118726_0_0_4"/>
<dbReference type="KEGG" id="dar:Daro_3641"/>
<dbReference type="EMBL" id="CP000089">
    <property type="protein sequence ID" value="AAZ48370.1"/>
    <property type="molecule type" value="Genomic_DNA"/>
</dbReference>
<dbReference type="STRING" id="159087.Daro_3641"/>